<dbReference type="EMBL" id="MU157828">
    <property type="protein sequence ID" value="KAF9533424.1"/>
    <property type="molecule type" value="Genomic_DNA"/>
</dbReference>
<comment type="caution">
    <text evidence="1">The sequence shown here is derived from an EMBL/GenBank/DDBJ whole genome shotgun (WGS) entry which is preliminary data.</text>
</comment>
<dbReference type="OrthoDB" id="5424500at2759"/>
<protein>
    <submittedName>
        <fullName evidence="1">Uncharacterized protein</fullName>
    </submittedName>
</protein>
<gene>
    <name evidence="1" type="ORF">CPB83DRAFT_831938</name>
</gene>
<proteinExistence type="predicted"/>
<keyword evidence="2" id="KW-1185">Reference proteome</keyword>
<dbReference type="AlphaFoldDB" id="A0A9P6ERN3"/>
<sequence length="244" mass="27848">MNHFLAFMNFRSLIGQLRYETKSLFKGLPQPQDLTDVHIATVCRTALENPWIAPDDFSTSEDNDYYEVEHSGSAWLEKLAIQETSLKAFAVAICNLIPFGNSIAPQHTNASRIQHTLGFQYARECYSACSKYTNGNIIILPEFGMADGRLYLFIPSKNWEIEIFHDGDRLEDHYGRFRPTGDCGKWISGGNMKDFIMLDFCEIKVSKTHPNIHNLCHVVVKTDHRKVSVVGNLLHTVEEFAMRD</sequence>
<evidence type="ECO:0000313" key="2">
    <source>
        <dbReference type="Proteomes" id="UP000807306"/>
    </source>
</evidence>
<accession>A0A9P6ERN3</accession>
<dbReference type="Proteomes" id="UP000807306">
    <property type="component" value="Unassembled WGS sequence"/>
</dbReference>
<name>A0A9P6ERN3_9AGAR</name>
<reference evidence="1" key="1">
    <citation type="submission" date="2020-11" db="EMBL/GenBank/DDBJ databases">
        <authorList>
            <consortium name="DOE Joint Genome Institute"/>
            <person name="Ahrendt S."/>
            <person name="Riley R."/>
            <person name="Andreopoulos W."/>
            <person name="Labutti K."/>
            <person name="Pangilinan J."/>
            <person name="Ruiz-Duenas F.J."/>
            <person name="Barrasa J.M."/>
            <person name="Sanchez-Garcia M."/>
            <person name="Camarero S."/>
            <person name="Miyauchi S."/>
            <person name="Serrano A."/>
            <person name="Linde D."/>
            <person name="Babiker R."/>
            <person name="Drula E."/>
            <person name="Ayuso-Fernandez I."/>
            <person name="Pacheco R."/>
            <person name="Padilla G."/>
            <person name="Ferreira P."/>
            <person name="Barriuso J."/>
            <person name="Kellner H."/>
            <person name="Castanera R."/>
            <person name="Alfaro M."/>
            <person name="Ramirez L."/>
            <person name="Pisabarro A.G."/>
            <person name="Kuo A."/>
            <person name="Tritt A."/>
            <person name="Lipzen A."/>
            <person name="He G."/>
            <person name="Yan M."/>
            <person name="Ng V."/>
            <person name="Cullen D."/>
            <person name="Martin F."/>
            <person name="Rosso M.-N."/>
            <person name="Henrissat B."/>
            <person name="Hibbett D."/>
            <person name="Martinez A.T."/>
            <person name="Grigoriev I.V."/>
        </authorList>
    </citation>
    <scope>NUCLEOTIDE SEQUENCE</scope>
    <source>
        <strain evidence="1">CBS 506.95</strain>
    </source>
</reference>
<evidence type="ECO:0000313" key="1">
    <source>
        <dbReference type="EMBL" id="KAF9533424.1"/>
    </source>
</evidence>
<organism evidence="1 2">
    <name type="scientific">Crepidotus variabilis</name>
    <dbReference type="NCBI Taxonomy" id="179855"/>
    <lineage>
        <taxon>Eukaryota</taxon>
        <taxon>Fungi</taxon>
        <taxon>Dikarya</taxon>
        <taxon>Basidiomycota</taxon>
        <taxon>Agaricomycotina</taxon>
        <taxon>Agaricomycetes</taxon>
        <taxon>Agaricomycetidae</taxon>
        <taxon>Agaricales</taxon>
        <taxon>Agaricineae</taxon>
        <taxon>Crepidotaceae</taxon>
        <taxon>Crepidotus</taxon>
    </lineage>
</organism>